<dbReference type="SUPFAM" id="SSF54373">
    <property type="entry name" value="FAD-linked reductases, C-terminal domain"/>
    <property type="match status" value="1"/>
</dbReference>
<dbReference type="GO" id="GO:0005737">
    <property type="term" value="C:cytoplasm"/>
    <property type="evidence" value="ECO:0007669"/>
    <property type="project" value="TreeGrafter"/>
</dbReference>
<evidence type="ECO:0000259" key="2">
    <source>
        <dbReference type="Pfam" id="PF01266"/>
    </source>
</evidence>
<dbReference type="PANTHER" id="PTHR13847:SF289">
    <property type="entry name" value="GLYCINE OXIDASE"/>
    <property type="match status" value="1"/>
</dbReference>
<name>A0A5B8FRN3_9RHOB</name>
<dbReference type="KEGG" id="ppru:FDP22_03965"/>
<protein>
    <submittedName>
        <fullName evidence="3">FAD-binding oxidoreductase</fullName>
    </submittedName>
</protein>
<dbReference type="OrthoDB" id="9805337at2"/>
<feature type="domain" description="FAD dependent oxidoreductase" evidence="2">
    <location>
        <begin position="3"/>
        <end position="393"/>
    </location>
</feature>
<evidence type="ECO:0000313" key="4">
    <source>
        <dbReference type="Proteomes" id="UP000305888"/>
    </source>
</evidence>
<dbReference type="InterPro" id="IPR006076">
    <property type="entry name" value="FAD-dep_OxRdtase"/>
</dbReference>
<dbReference type="Gene3D" id="3.30.9.10">
    <property type="entry name" value="D-Amino Acid Oxidase, subunit A, domain 2"/>
    <property type="match status" value="1"/>
</dbReference>
<dbReference type="InterPro" id="IPR036188">
    <property type="entry name" value="FAD/NAD-bd_sf"/>
</dbReference>
<keyword evidence="4" id="KW-1185">Reference proteome</keyword>
<sequence length="412" mass="43913">MADILVLGAGMAGLGAALQLQRRGRDVALVDRRPPGRETSYGNAGIIQAEAMEPYAMPRGMAALLRIARGRDNSVHFHAGALPGHFGPLMRYWWHSGPSRHARATQAYSGLIARATQEHESLIEEAGAAALVRREGFRELYRDESAFTAAAGLAEGLAARFGLKVSVLDAETLRAAEPALRNGGVGAVHWRDPWTVSDPGGLVTAYAELFAARGGQFSEGDAATLAPRPGGGWRVETIDGPLEAEAAVVALGPWSPALLGPMGYKVPMLRKRGYHMHYRAPIRLNLPLLDAANGYVMAPMAKGLRITTGAELAGAEASSSPVQLRRAERLAGELLTLGAPVENAAWMGTRPCMPDMLPVVGPAPRHRNLWFHFGHGHQGFTLGPTTGRLLAEMVAGETPFTDPGPFSPSRLD</sequence>
<keyword evidence="1" id="KW-0560">Oxidoreductase</keyword>
<reference evidence="3 4" key="1">
    <citation type="submission" date="2019-06" db="EMBL/GenBank/DDBJ databases">
        <title>Genome sequence of Rhodobacteraceae bacterium D4M1.</title>
        <authorList>
            <person name="Cao J."/>
        </authorList>
    </citation>
    <scope>NUCLEOTIDE SEQUENCE [LARGE SCALE GENOMIC DNA]</scope>
    <source>
        <strain evidence="3 4">D4M1</strain>
    </source>
</reference>
<dbReference type="RefSeq" id="WP_138578457.1">
    <property type="nucleotide sequence ID" value="NZ_CP040818.1"/>
</dbReference>
<organism evidence="3 4">
    <name type="scientific">Paroceanicella profunda</name>
    <dbReference type="NCBI Taxonomy" id="2579971"/>
    <lineage>
        <taxon>Bacteria</taxon>
        <taxon>Pseudomonadati</taxon>
        <taxon>Pseudomonadota</taxon>
        <taxon>Alphaproteobacteria</taxon>
        <taxon>Rhodobacterales</taxon>
        <taxon>Paracoccaceae</taxon>
        <taxon>Paroceanicella</taxon>
    </lineage>
</organism>
<dbReference type="SUPFAM" id="SSF51905">
    <property type="entry name" value="FAD/NAD(P)-binding domain"/>
    <property type="match status" value="1"/>
</dbReference>
<dbReference type="AlphaFoldDB" id="A0A5B8FRN3"/>
<dbReference type="Proteomes" id="UP000305888">
    <property type="component" value="Chromosome"/>
</dbReference>
<dbReference type="PANTHER" id="PTHR13847">
    <property type="entry name" value="SARCOSINE DEHYDROGENASE-RELATED"/>
    <property type="match status" value="1"/>
</dbReference>
<evidence type="ECO:0000256" key="1">
    <source>
        <dbReference type="ARBA" id="ARBA00023002"/>
    </source>
</evidence>
<dbReference type="Pfam" id="PF01266">
    <property type="entry name" value="DAO"/>
    <property type="match status" value="1"/>
</dbReference>
<dbReference type="GO" id="GO:0016491">
    <property type="term" value="F:oxidoreductase activity"/>
    <property type="evidence" value="ECO:0007669"/>
    <property type="project" value="UniProtKB-KW"/>
</dbReference>
<accession>A0A5B8FRN3</accession>
<proteinExistence type="predicted"/>
<dbReference type="EMBL" id="CP040818">
    <property type="protein sequence ID" value="QDL91015.1"/>
    <property type="molecule type" value="Genomic_DNA"/>
</dbReference>
<gene>
    <name evidence="3" type="ORF">FDP22_03965</name>
</gene>
<evidence type="ECO:0000313" key="3">
    <source>
        <dbReference type="EMBL" id="QDL91015.1"/>
    </source>
</evidence>
<dbReference type="Gene3D" id="3.50.50.60">
    <property type="entry name" value="FAD/NAD(P)-binding domain"/>
    <property type="match status" value="2"/>
</dbReference>